<reference evidence="1" key="1">
    <citation type="journal article" date="2014" name="Front. Microbiol.">
        <title>High frequency of phylogenetically diverse reductive dehalogenase-homologous genes in deep subseafloor sedimentary metagenomes.</title>
        <authorList>
            <person name="Kawai M."/>
            <person name="Futagami T."/>
            <person name="Toyoda A."/>
            <person name="Takaki Y."/>
            <person name="Nishi S."/>
            <person name="Hori S."/>
            <person name="Arai W."/>
            <person name="Tsubouchi T."/>
            <person name="Morono Y."/>
            <person name="Uchiyama I."/>
            <person name="Ito T."/>
            <person name="Fujiyama A."/>
            <person name="Inagaki F."/>
            <person name="Takami H."/>
        </authorList>
    </citation>
    <scope>NUCLEOTIDE SEQUENCE</scope>
    <source>
        <strain evidence="1">Expedition CK06-06</strain>
    </source>
</reference>
<accession>X1E0G0</accession>
<comment type="caution">
    <text evidence="1">The sequence shown here is derived from an EMBL/GenBank/DDBJ whole genome shotgun (WGS) entry which is preliminary data.</text>
</comment>
<organism evidence="1">
    <name type="scientific">marine sediment metagenome</name>
    <dbReference type="NCBI Taxonomy" id="412755"/>
    <lineage>
        <taxon>unclassified sequences</taxon>
        <taxon>metagenomes</taxon>
        <taxon>ecological metagenomes</taxon>
    </lineage>
</organism>
<dbReference type="AlphaFoldDB" id="X1E0G0"/>
<protein>
    <submittedName>
        <fullName evidence="1">Uncharacterized protein</fullName>
    </submittedName>
</protein>
<name>X1E0G0_9ZZZZ</name>
<proteinExistence type="predicted"/>
<sequence>MAMEQGYVAGADAVFKAGVQVVAAPIKSAFWLTGAGYTIPATFTQMSRNFARKGMMEFKAVLDRTFPAVRNLRGLTAKDTQDAFEACVRAALDDPMNPTLRVKAGTSFLEYGYLDDVAAAKFLKGVAPVDMAFDTARLARLNNQVLDAFSGQGPRMTAGKMLGDLGVEATEQSVTTLATNIGKFKDSVARKAIDSVKGDTADDVLKKIFYRQEQLVQELL</sequence>
<evidence type="ECO:0000313" key="1">
    <source>
        <dbReference type="EMBL" id="GAH02148.1"/>
    </source>
</evidence>
<gene>
    <name evidence="1" type="ORF">S01H4_51764</name>
</gene>
<dbReference type="EMBL" id="BART01029515">
    <property type="protein sequence ID" value="GAH02148.1"/>
    <property type="molecule type" value="Genomic_DNA"/>
</dbReference>